<evidence type="ECO:0000259" key="7">
    <source>
        <dbReference type="PROSITE" id="PS50109"/>
    </source>
</evidence>
<accession>A0A0E9LYP8</accession>
<reference evidence="9 10" key="1">
    <citation type="journal article" date="2015" name="Microbes Environ.">
        <title>Distribution and evolution of nitrogen fixation genes in the phylum bacteroidetes.</title>
        <authorList>
            <person name="Inoue J."/>
            <person name="Oshima K."/>
            <person name="Suda W."/>
            <person name="Sakamoto M."/>
            <person name="Iino T."/>
            <person name="Noda S."/>
            <person name="Hongoh Y."/>
            <person name="Hattori M."/>
            <person name="Ohkuma M."/>
        </authorList>
    </citation>
    <scope>NUCLEOTIDE SEQUENCE [LARGE SCALE GENOMIC DNA]</scope>
    <source>
        <strain evidence="9">JCM 15548</strain>
    </source>
</reference>
<keyword evidence="9" id="KW-0808">Transferase</keyword>
<comment type="caution">
    <text evidence="9">The sequence shown here is derived from an EMBL/GenBank/DDBJ whole genome shotgun (WGS) entry which is preliminary data.</text>
</comment>
<evidence type="ECO:0000256" key="6">
    <source>
        <dbReference type="SAM" id="Phobius"/>
    </source>
</evidence>
<feature type="transmembrane region" description="Helical" evidence="6">
    <location>
        <begin position="88"/>
        <end position="119"/>
    </location>
</feature>
<dbReference type="Gene3D" id="1.10.287.130">
    <property type="match status" value="1"/>
</dbReference>
<dbReference type="InterPro" id="IPR003661">
    <property type="entry name" value="HisK_dim/P_dom"/>
</dbReference>
<dbReference type="PANTHER" id="PTHR45339:SF1">
    <property type="entry name" value="HYBRID SIGNAL TRANSDUCTION HISTIDINE KINASE J"/>
    <property type="match status" value="1"/>
</dbReference>
<dbReference type="Proteomes" id="UP000032900">
    <property type="component" value="Unassembled WGS sequence"/>
</dbReference>
<feature type="domain" description="Histidine kinase" evidence="7">
    <location>
        <begin position="210"/>
        <end position="343"/>
    </location>
</feature>
<dbReference type="InterPro" id="IPR011006">
    <property type="entry name" value="CheY-like_superfamily"/>
</dbReference>
<sequence length="582" mass="66257">MLTDFLNRLMALFISEQDEKADMDTRVKSLLVNLASLSFTLIVLAEGIWSLAVERVELAIPFLSLSFILAISHLYLRKFTTILHQNYLLSALFITCAFFIMFGGNTGLGMVWTFVFPFYATALRGRNTGTYWSLALAIVIVIHLYLFQDLKPFFQSYNSNQGVYLLVIYLVSILVAYAFQFIRSEVFLEKERIILDTQNKNKAQEDLLSRLSHQIRTPLSNITGILDILEATPLNEEQKDYINTIHASANNLVSVVNNLVMASKSGMHENQDISNFNLYNTLNNVLRLFPYEHSQVRFNLSLAPDIPGQITGNSIKIKQILLNLINSIVRQNQLDHKHITIEVQKLESMPGKIELIFRIISDFIYKNSKSDPHSREGFFNYQDLVKLNAGKIISFLDLGITQKMIEIDGHTLNIIAHPNHTIFEFGASYTTASSSFIATSDTQKTKRSENIFKSNIDLKDASILLVEDNFSNQQIINLYIKNDVRKIDVAFNGKEALEKFGMAKYDLILMDVQMPVMDGFKATQKIRELEKSTNTRVPIIAVTANAFPEDKDRCLASGMDDYISKPFQPDELLEKIRQHLNS</sequence>
<evidence type="ECO:0000313" key="9">
    <source>
        <dbReference type="EMBL" id="GAO29990.1"/>
    </source>
</evidence>
<keyword evidence="6" id="KW-1133">Transmembrane helix</keyword>
<dbReference type="PROSITE" id="PS50110">
    <property type="entry name" value="RESPONSE_REGULATORY"/>
    <property type="match status" value="1"/>
</dbReference>
<comment type="catalytic activity">
    <reaction evidence="1">
        <text>ATP + protein L-histidine = ADP + protein N-phospho-L-histidine.</text>
        <dbReference type="EC" id="2.7.13.3"/>
    </reaction>
</comment>
<dbReference type="PROSITE" id="PS50109">
    <property type="entry name" value="HIS_KIN"/>
    <property type="match status" value="1"/>
</dbReference>
<dbReference type="AlphaFoldDB" id="A0A0E9LYP8"/>
<dbReference type="SUPFAM" id="SSF52172">
    <property type="entry name" value="CheY-like"/>
    <property type="match status" value="1"/>
</dbReference>
<dbReference type="CDD" id="cd00082">
    <property type="entry name" value="HisKA"/>
    <property type="match status" value="1"/>
</dbReference>
<protein>
    <recommendedName>
        <fullName evidence="2">histidine kinase</fullName>
        <ecNumber evidence="2">2.7.13.3</ecNumber>
    </recommendedName>
</protein>
<evidence type="ECO:0000259" key="8">
    <source>
        <dbReference type="PROSITE" id="PS50110"/>
    </source>
</evidence>
<dbReference type="CDD" id="cd17546">
    <property type="entry name" value="REC_hyHK_CKI1_RcsC-like"/>
    <property type="match status" value="1"/>
</dbReference>
<dbReference type="SUPFAM" id="SSF55874">
    <property type="entry name" value="ATPase domain of HSP90 chaperone/DNA topoisomerase II/histidine kinase"/>
    <property type="match status" value="1"/>
</dbReference>
<dbReference type="EC" id="2.7.13.3" evidence="2"/>
<keyword evidence="9" id="KW-0418">Kinase</keyword>
<name>A0A0E9LYP8_9BACT</name>
<evidence type="ECO:0000256" key="2">
    <source>
        <dbReference type="ARBA" id="ARBA00012438"/>
    </source>
</evidence>
<proteinExistence type="predicted"/>
<feature type="transmembrane region" description="Helical" evidence="6">
    <location>
        <begin position="162"/>
        <end position="182"/>
    </location>
</feature>
<dbReference type="EMBL" id="BAZW01000016">
    <property type="protein sequence ID" value="GAO29990.1"/>
    <property type="molecule type" value="Genomic_DNA"/>
</dbReference>
<feature type="transmembrane region" description="Helical" evidence="6">
    <location>
        <begin position="30"/>
        <end position="52"/>
    </location>
</feature>
<evidence type="ECO:0000256" key="1">
    <source>
        <dbReference type="ARBA" id="ARBA00000085"/>
    </source>
</evidence>
<dbReference type="Gene3D" id="3.30.565.10">
    <property type="entry name" value="Histidine kinase-like ATPase, C-terminal domain"/>
    <property type="match status" value="1"/>
</dbReference>
<dbReference type="InterPro" id="IPR036890">
    <property type="entry name" value="HATPase_C_sf"/>
</dbReference>
<evidence type="ECO:0000256" key="4">
    <source>
        <dbReference type="ARBA" id="ARBA00023012"/>
    </source>
</evidence>
<feature type="transmembrane region" description="Helical" evidence="6">
    <location>
        <begin position="58"/>
        <end position="76"/>
    </location>
</feature>
<dbReference type="PANTHER" id="PTHR45339">
    <property type="entry name" value="HYBRID SIGNAL TRANSDUCTION HISTIDINE KINASE J"/>
    <property type="match status" value="1"/>
</dbReference>
<evidence type="ECO:0000256" key="5">
    <source>
        <dbReference type="PROSITE-ProRule" id="PRU00169"/>
    </source>
</evidence>
<dbReference type="SMART" id="SM00448">
    <property type="entry name" value="REC"/>
    <property type="match status" value="1"/>
</dbReference>
<dbReference type="GO" id="GO:0000155">
    <property type="term" value="F:phosphorelay sensor kinase activity"/>
    <property type="evidence" value="ECO:0007669"/>
    <property type="project" value="InterPro"/>
</dbReference>
<dbReference type="STRING" id="1236989.JCM15548_12232"/>
<dbReference type="Gene3D" id="3.40.50.2300">
    <property type="match status" value="1"/>
</dbReference>
<feature type="modified residue" description="4-aspartylphosphate" evidence="5">
    <location>
        <position position="511"/>
    </location>
</feature>
<feature type="transmembrane region" description="Helical" evidence="6">
    <location>
        <begin position="131"/>
        <end position="150"/>
    </location>
</feature>
<keyword evidence="10" id="KW-1185">Reference proteome</keyword>
<dbReference type="Pfam" id="PF00072">
    <property type="entry name" value="Response_reg"/>
    <property type="match status" value="1"/>
</dbReference>
<organism evidence="9 10">
    <name type="scientific">Geofilum rubicundum JCM 15548</name>
    <dbReference type="NCBI Taxonomy" id="1236989"/>
    <lineage>
        <taxon>Bacteria</taxon>
        <taxon>Pseudomonadati</taxon>
        <taxon>Bacteroidota</taxon>
        <taxon>Bacteroidia</taxon>
        <taxon>Marinilabiliales</taxon>
        <taxon>Marinilabiliaceae</taxon>
        <taxon>Geofilum</taxon>
    </lineage>
</organism>
<evidence type="ECO:0000313" key="10">
    <source>
        <dbReference type="Proteomes" id="UP000032900"/>
    </source>
</evidence>
<dbReference type="Pfam" id="PF00512">
    <property type="entry name" value="HisKA"/>
    <property type="match status" value="1"/>
</dbReference>
<dbReference type="InterPro" id="IPR001789">
    <property type="entry name" value="Sig_transdc_resp-reg_receiver"/>
</dbReference>
<feature type="domain" description="Response regulatory" evidence="8">
    <location>
        <begin position="462"/>
        <end position="580"/>
    </location>
</feature>
<dbReference type="InterPro" id="IPR005467">
    <property type="entry name" value="His_kinase_dom"/>
</dbReference>
<dbReference type="SUPFAM" id="SSF47384">
    <property type="entry name" value="Homodimeric domain of signal transducing histidine kinase"/>
    <property type="match status" value="1"/>
</dbReference>
<gene>
    <name evidence="9" type="ORF">JCM15548_12232</name>
</gene>
<keyword evidence="3 5" id="KW-0597">Phosphoprotein</keyword>
<dbReference type="SMART" id="SM00388">
    <property type="entry name" value="HisKA"/>
    <property type="match status" value="1"/>
</dbReference>
<keyword evidence="4" id="KW-0902">Two-component regulatory system</keyword>
<keyword evidence="6" id="KW-0472">Membrane</keyword>
<dbReference type="OrthoDB" id="1110027at2"/>
<keyword evidence="6" id="KW-0812">Transmembrane</keyword>
<evidence type="ECO:0000256" key="3">
    <source>
        <dbReference type="ARBA" id="ARBA00022553"/>
    </source>
</evidence>
<dbReference type="InterPro" id="IPR036097">
    <property type="entry name" value="HisK_dim/P_sf"/>
</dbReference>